<sequence>MAASQPQIPVVSLQASNTSAPFVPPTFSPPCLGLDGAVFNPEVVSQPEPCRPPLSRPTLPPAVPPCERQCGFGRTCAFFYGILSCETLQEIECDCLSCCSFAPNPPPPPPSPPLRPPPPPPVSPWPSPPRAPSPTPSPPPNRPIPRPPPRPGVPQTSPSPPYPPSRPSPPASPSPPRLPPTPPPPLAPGFDIVQRLSLRAFFPDWPDYFGPGNPSLARTAEQEENLANAVCRTAVGLSCMLELGFATRTRVLVATCSAYADRIGDNETALSVACADLAFVPGDRFGDDADVTFQLRAFLKGDTAKLGSVEQLTAYFALYSAREDWWNRFLKADASNVPYERAYFFPISVSENILGPPLPPPDSPRSPPPPAPPTLPAPPRIPAPPLSPPPPFLPGGRPSPPSPPASDDSLVALSSLLSVAIIPMAALMLYGYIKYYRGNHRMLSSAGIHPPVCNWAGSANYVKQKRYACFLSHYKVEAGSDARFLHDLLGKMLRSPVYLDSEDLADLRLLFTHGVGKSDVLVLMGTEKVLSRPWCVLEMWYAITNNIPIVVLEIEGRGFPSPARLRAILEDFEKYIERTNPGALGELRTHLEAESAYAAVVEASTKSAKSTESRRSMPPPKATFEEQMASLKQALIRELCLPDSKAHLKFRPWGTNNQVAADAHDLIDAMGARLSRKLTWRHLARSASRSLSQRLGAKTRVIDTMLRWVERAPRSFAFFISYYRTESAGDARFLQGQLSRFVRRPVFLDATDADDIGDILTLGLRRSDALIFLQTENILSRPWCLLELYMATHLSLPILMLNIEGKGYDYEKARRFLNNLQQSLEETNPGAYEELCEQLHTRKLSFTHMQQTLVALVPSIISITYNPCGSDNHVRAVMQDIVDKTARMRVNLNRSNHSTEPLGRGRASHAKETSSDDHISPMNATRKTQCNGRDVFTSRISPRKSPTPTQNFVDATGSAVGLPIPMELARPYVLSEQEEERNTRSRVSEVATGASPPTARSTIFSTSYASRETVGDMKDPTRAAPAWLGPVRSLRGKISSVIGSPRDSTRAKGGTHGLQGQQEGSDDTKGTTSKEANSAALPASSGSPKCSSDV</sequence>
<dbReference type="GO" id="GO:0007165">
    <property type="term" value="P:signal transduction"/>
    <property type="evidence" value="ECO:0007669"/>
    <property type="project" value="InterPro"/>
</dbReference>
<feature type="region of interest" description="Disordered" evidence="1">
    <location>
        <begin position="355"/>
        <end position="406"/>
    </location>
</feature>
<feature type="region of interest" description="Disordered" evidence="1">
    <location>
        <begin position="1038"/>
        <end position="1094"/>
    </location>
</feature>
<evidence type="ECO:0000313" key="3">
    <source>
        <dbReference type="EMBL" id="CAE0764235.1"/>
    </source>
</evidence>
<feature type="compositionally biased region" description="Polar residues" evidence="1">
    <location>
        <begin position="922"/>
        <end position="931"/>
    </location>
</feature>
<gene>
    <name evidence="3" type="ORF">PCAR00345_LOCUS16847</name>
</gene>
<evidence type="ECO:0000259" key="2">
    <source>
        <dbReference type="PROSITE" id="PS50104"/>
    </source>
</evidence>
<dbReference type="InterPro" id="IPR035897">
    <property type="entry name" value="Toll_tir_struct_dom_sf"/>
</dbReference>
<dbReference type="PROSITE" id="PS50104">
    <property type="entry name" value="TIR"/>
    <property type="match status" value="1"/>
</dbReference>
<protein>
    <recommendedName>
        <fullName evidence="2">TIR domain-containing protein</fullName>
    </recommendedName>
</protein>
<dbReference type="SUPFAM" id="SSF52200">
    <property type="entry name" value="Toll/Interleukin receptor TIR domain"/>
    <property type="match status" value="2"/>
</dbReference>
<feature type="region of interest" description="Disordered" evidence="1">
    <location>
        <begin position="937"/>
        <end position="956"/>
    </location>
</feature>
<feature type="compositionally biased region" description="Pro residues" evidence="1">
    <location>
        <begin position="106"/>
        <end position="187"/>
    </location>
</feature>
<feature type="compositionally biased region" description="Polar residues" evidence="1">
    <location>
        <begin position="998"/>
        <end position="1010"/>
    </location>
</feature>
<evidence type="ECO:0000256" key="1">
    <source>
        <dbReference type="SAM" id="MobiDB-lite"/>
    </source>
</evidence>
<dbReference type="PRINTS" id="PR01217">
    <property type="entry name" value="PRICHEXTENSN"/>
</dbReference>
<reference evidence="3" key="1">
    <citation type="submission" date="2021-01" db="EMBL/GenBank/DDBJ databases">
        <authorList>
            <person name="Corre E."/>
            <person name="Pelletier E."/>
            <person name="Niang G."/>
            <person name="Scheremetjew M."/>
            <person name="Finn R."/>
            <person name="Kale V."/>
            <person name="Holt S."/>
            <person name="Cochrane G."/>
            <person name="Meng A."/>
            <person name="Brown T."/>
            <person name="Cohen L."/>
        </authorList>
    </citation>
    <scope>NUCLEOTIDE SEQUENCE</scope>
    <source>
        <strain evidence="3">CCMP645</strain>
    </source>
</reference>
<feature type="compositionally biased region" description="Pro residues" evidence="1">
    <location>
        <begin position="356"/>
        <end position="404"/>
    </location>
</feature>
<dbReference type="InterPro" id="IPR000157">
    <property type="entry name" value="TIR_dom"/>
</dbReference>
<feature type="region of interest" description="Disordered" evidence="1">
    <location>
        <begin position="975"/>
        <end position="1024"/>
    </location>
</feature>
<name>A0A7S4BGN9_CHRCT</name>
<feature type="compositionally biased region" description="Polar residues" evidence="1">
    <location>
        <begin position="1084"/>
        <end position="1094"/>
    </location>
</feature>
<dbReference type="EMBL" id="HBIZ01026606">
    <property type="protein sequence ID" value="CAE0764235.1"/>
    <property type="molecule type" value="Transcribed_RNA"/>
</dbReference>
<feature type="region of interest" description="Disordered" evidence="1">
    <location>
        <begin position="894"/>
        <end position="931"/>
    </location>
</feature>
<dbReference type="Gene3D" id="3.40.50.10140">
    <property type="entry name" value="Toll/interleukin-1 receptor homology (TIR) domain"/>
    <property type="match status" value="1"/>
</dbReference>
<feature type="region of interest" description="Disordered" evidence="1">
    <location>
        <begin position="106"/>
        <end position="190"/>
    </location>
</feature>
<organism evidence="3">
    <name type="scientific">Chrysotila carterae</name>
    <name type="common">Marine alga</name>
    <name type="synonym">Syracosphaera carterae</name>
    <dbReference type="NCBI Taxonomy" id="13221"/>
    <lineage>
        <taxon>Eukaryota</taxon>
        <taxon>Haptista</taxon>
        <taxon>Haptophyta</taxon>
        <taxon>Prymnesiophyceae</taxon>
        <taxon>Isochrysidales</taxon>
        <taxon>Isochrysidaceae</taxon>
        <taxon>Chrysotila</taxon>
    </lineage>
</organism>
<dbReference type="AlphaFoldDB" id="A0A7S4BGN9"/>
<feature type="compositionally biased region" description="Polar residues" evidence="1">
    <location>
        <begin position="938"/>
        <end position="953"/>
    </location>
</feature>
<proteinExistence type="predicted"/>
<feature type="domain" description="TIR" evidence="2">
    <location>
        <begin position="714"/>
        <end position="839"/>
    </location>
</feature>
<feature type="compositionally biased region" description="Basic and acidic residues" evidence="1">
    <location>
        <begin position="909"/>
        <end position="919"/>
    </location>
</feature>
<accession>A0A7S4BGN9</accession>